<dbReference type="Proteomes" id="UP000287651">
    <property type="component" value="Unassembled WGS sequence"/>
</dbReference>
<proteinExistence type="predicted"/>
<evidence type="ECO:0000313" key="2">
    <source>
        <dbReference type="EMBL" id="RRT81108.1"/>
    </source>
</evidence>
<dbReference type="EMBL" id="AMZH03000989">
    <property type="protein sequence ID" value="RRT81108.1"/>
    <property type="molecule type" value="Genomic_DNA"/>
</dbReference>
<comment type="caution">
    <text evidence="2">The sequence shown here is derived from an EMBL/GenBank/DDBJ whole genome shotgun (WGS) entry which is preliminary data.</text>
</comment>
<feature type="region of interest" description="Disordered" evidence="1">
    <location>
        <begin position="137"/>
        <end position="161"/>
    </location>
</feature>
<protein>
    <submittedName>
        <fullName evidence="2">Uncharacterized protein</fullName>
    </submittedName>
</protein>
<feature type="compositionally biased region" description="Basic and acidic residues" evidence="1">
    <location>
        <begin position="139"/>
        <end position="155"/>
    </location>
</feature>
<name>A0A427AXW0_ENSVE</name>
<dbReference type="AlphaFoldDB" id="A0A427AXW0"/>
<gene>
    <name evidence="2" type="ORF">B296_00003006</name>
</gene>
<sequence length="161" mass="18123">MQNPKRPKTLLEEKRNRRATLRSMFERVARQRLNSGSFWMVRHLPAPCLSTPARSASSSSAVHFCFGAPIELPSPPRQITLRPNLAHNSKASFPDCCLHPDRLLESSSDAENVPELLMVHCGSNHLFQNWWGRAQMNDQDPRKGTSDGQIRKDHNTGIGKG</sequence>
<organism evidence="2 3">
    <name type="scientific">Ensete ventricosum</name>
    <name type="common">Abyssinian banana</name>
    <name type="synonym">Musa ensete</name>
    <dbReference type="NCBI Taxonomy" id="4639"/>
    <lineage>
        <taxon>Eukaryota</taxon>
        <taxon>Viridiplantae</taxon>
        <taxon>Streptophyta</taxon>
        <taxon>Embryophyta</taxon>
        <taxon>Tracheophyta</taxon>
        <taxon>Spermatophyta</taxon>
        <taxon>Magnoliopsida</taxon>
        <taxon>Liliopsida</taxon>
        <taxon>Zingiberales</taxon>
        <taxon>Musaceae</taxon>
        <taxon>Ensete</taxon>
    </lineage>
</organism>
<reference evidence="2 3" key="1">
    <citation type="journal article" date="2014" name="Agronomy (Basel)">
        <title>A Draft Genome Sequence for Ensete ventricosum, the Drought-Tolerant Tree Against Hunger.</title>
        <authorList>
            <person name="Harrison J."/>
            <person name="Moore K.A."/>
            <person name="Paszkiewicz K."/>
            <person name="Jones T."/>
            <person name="Grant M."/>
            <person name="Ambacheew D."/>
            <person name="Muzemil S."/>
            <person name="Studholme D.J."/>
        </authorList>
    </citation>
    <scope>NUCLEOTIDE SEQUENCE [LARGE SCALE GENOMIC DNA]</scope>
</reference>
<evidence type="ECO:0000313" key="3">
    <source>
        <dbReference type="Proteomes" id="UP000287651"/>
    </source>
</evidence>
<evidence type="ECO:0000256" key="1">
    <source>
        <dbReference type="SAM" id="MobiDB-lite"/>
    </source>
</evidence>
<accession>A0A427AXW0</accession>